<name>A0A843XQY1_COLES</name>
<sequence>MKIATGRSVRRPERDRVPCRDQIVIGTCVAMSLRMRPIGPSRSQG</sequence>
<organism evidence="1 2">
    <name type="scientific">Colocasia esculenta</name>
    <name type="common">Wild taro</name>
    <name type="synonym">Arum esculentum</name>
    <dbReference type="NCBI Taxonomy" id="4460"/>
    <lineage>
        <taxon>Eukaryota</taxon>
        <taxon>Viridiplantae</taxon>
        <taxon>Streptophyta</taxon>
        <taxon>Embryophyta</taxon>
        <taxon>Tracheophyta</taxon>
        <taxon>Spermatophyta</taxon>
        <taxon>Magnoliopsida</taxon>
        <taxon>Liliopsida</taxon>
        <taxon>Araceae</taxon>
        <taxon>Aroideae</taxon>
        <taxon>Colocasieae</taxon>
        <taxon>Colocasia</taxon>
    </lineage>
</organism>
<dbReference type="Proteomes" id="UP000652761">
    <property type="component" value="Unassembled WGS sequence"/>
</dbReference>
<accession>A0A843XQY1</accession>
<evidence type="ECO:0000313" key="1">
    <source>
        <dbReference type="EMBL" id="MQM21345.1"/>
    </source>
</evidence>
<keyword evidence="2" id="KW-1185">Reference proteome</keyword>
<gene>
    <name evidence="1" type="ORF">Taro_054383</name>
</gene>
<reference evidence="1" key="1">
    <citation type="submission" date="2017-07" db="EMBL/GenBank/DDBJ databases">
        <title>Taro Niue Genome Assembly and Annotation.</title>
        <authorList>
            <person name="Atibalentja N."/>
            <person name="Keating K."/>
            <person name="Fields C.J."/>
        </authorList>
    </citation>
    <scope>NUCLEOTIDE SEQUENCE</scope>
    <source>
        <strain evidence="1">Niue_2</strain>
        <tissue evidence="1">Leaf</tissue>
    </source>
</reference>
<dbReference type="AlphaFoldDB" id="A0A843XQY1"/>
<protein>
    <submittedName>
        <fullName evidence="1">Uncharacterized protein</fullName>
    </submittedName>
</protein>
<proteinExistence type="predicted"/>
<evidence type="ECO:0000313" key="2">
    <source>
        <dbReference type="Proteomes" id="UP000652761"/>
    </source>
</evidence>
<dbReference type="EMBL" id="NMUH01010893">
    <property type="protein sequence ID" value="MQM21345.1"/>
    <property type="molecule type" value="Genomic_DNA"/>
</dbReference>
<comment type="caution">
    <text evidence="1">The sequence shown here is derived from an EMBL/GenBank/DDBJ whole genome shotgun (WGS) entry which is preliminary data.</text>
</comment>